<gene>
    <name evidence="8" type="ORF">HLH33_03235</name>
</gene>
<keyword evidence="2" id="KW-0479">Metal-binding</keyword>
<dbReference type="GO" id="GO:0003676">
    <property type="term" value="F:nucleic acid binding"/>
    <property type="evidence" value="ECO:0007669"/>
    <property type="project" value="InterPro"/>
</dbReference>
<evidence type="ECO:0000313" key="9">
    <source>
        <dbReference type="Proteomes" id="UP000550787"/>
    </source>
</evidence>
<evidence type="ECO:0000313" key="8">
    <source>
        <dbReference type="EMBL" id="MBB2155330.1"/>
    </source>
</evidence>
<keyword evidence="6" id="KW-0325">Glycoprotein</keyword>
<dbReference type="RefSeq" id="WP_183115410.1">
    <property type="nucleotide sequence ID" value="NZ_JABEQG010000003.1"/>
</dbReference>
<dbReference type="CDD" id="cd11010">
    <property type="entry name" value="S1-P1_nuclease"/>
    <property type="match status" value="1"/>
</dbReference>
<accession>A0A7W4I5C3</accession>
<reference evidence="8 9" key="1">
    <citation type="submission" date="2020-04" db="EMBL/GenBank/DDBJ databases">
        <title>Description of novel Gluconacetobacter.</title>
        <authorList>
            <person name="Sombolestani A."/>
        </authorList>
    </citation>
    <scope>NUCLEOTIDE SEQUENCE [LARGE SCALE GENOMIC DNA]</scope>
    <source>
        <strain evidence="8 9">LMG 7603</strain>
    </source>
</reference>
<feature type="chain" id="PRO_5030618144" evidence="7">
    <location>
        <begin position="31"/>
        <end position="307"/>
    </location>
</feature>
<evidence type="ECO:0000256" key="4">
    <source>
        <dbReference type="ARBA" id="ARBA00022801"/>
    </source>
</evidence>
<dbReference type="PANTHER" id="PTHR33146:SF26">
    <property type="entry name" value="ENDONUCLEASE 4"/>
    <property type="match status" value="1"/>
</dbReference>
<evidence type="ECO:0000256" key="3">
    <source>
        <dbReference type="ARBA" id="ARBA00022759"/>
    </source>
</evidence>
<dbReference type="GO" id="GO:0046872">
    <property type="term" value="F:metal ion binding"/>
    <property type="evidence" value="ECO:0007669"/>
    <property type="project" value="UniProtKB-KW"/>
</dbReference>
<keyword evidence="3" id="KW-0255">Endonuclease</keyword>
<dbReference type="Proteomes" id="UP000550787">
    <property type="component" value="Unassembled WGS sequence"/>
</dbReference>
<dbReference type="GO" id="GO:0004519">
    <property type="term" value="F:endonuclease activity"/>
    <property type="evidence" value="ECO:0007669"/>
    <property type="project" value="UniProtKB-KW"/>
</dbReference>
<dbReference type="Pfam" id="PF02265">
    <property type="entry name" value="S1-P1_nuclease"/>
    <property type="match status" value="1"/>
</dbReference>
<organism evidence="8 9">
    <name type="scientific">Gluconacetobacter diazotrophicus</name>
    <name type="common">Acetobacter diazotrophicus</name>
    <dbReference type="NCBI Taxonomy" id="33996"/>
    <lineage>
        <taxon>Bacteria</taxon>
        <taxon>Pseudomonadati</taxon>
        <taxon>Pseudomonadota</taxon>
        <taxon>Alphaproteobacteria</taxon>
        <taxon>Acetobacterales</taxon>
        <taxon>Acetobacteraceae</taxon>
        <taxon>Gluconacetobacter</taxon>
    </lineage>
</organism>
<evidence type="ECO:0000256" key="1">
    <source>
        <dbReference type="ARBA" id="ARBA00022722"/>
    </source>
</evidence>
<dbReference type="GO" id="GO:0016788">
    <property type="term" value="F:hydrolase activity, acting on ester bonds"/>
    <property type="evidence" value="ECO:0007669"/>
    <property type="project" value="InterPro"/>
</dbReference>
<comment type="caution">
    <text evidence="8">The sequence shown here is derived from an EMBL/GenBank/DDBJ whole genome shotgun (WGS) entry which is preliminary data.</text>
</comment>
<keyword evidence="1" id="KW-0540">Nuclease</keyword>
<proteinExistence type="predicted"/>
<dbReference type="InterPro" id="IPR008947">
    <property type="entry name" value="PLipase_C/P1_nuclease_dom_sf"/>
</dbReference>
<protein>
    <submittedName>
        <fullName evidence="8">S1/P1 Nuclease</fullName>
    </submittedName>
</protein>
<dbReference type="AlphaFoldDB" id="A0A7W4I5C3"/>
<keyword evidence="7" id="KW-0732">Signal</keyword>
<evidence type="ECO:0000256" key="6">
    <source>
        <dbReference type="ARBA" id="ARBA00023180"/>
    </source>
</evidence>
<dbReference type="EMBL" id="JABEQG010000003">
    <property type="protein sequence ID" value="MBB2155330.1"/>
    <property type="molecule type" value="Genomic_DNA"/>
</dbReference>
<name>A0A7W4I5C3_GLUDI</name>
<evidence type="ECO:0000256" key="2">
    <source>
        <dbReference type="ARBA" id="ARBA00022723"/>
    </source>
</evidence>
<dbReference type="InterPro" id="IPR003154">
    <property type="entry name" value="S1/P1nuclease"/>
</dbReference>
<sequence length="307" mass="33467">MSHDSRFRRGMTRLLAVGLLALAGTLPDHAARAWGREGHAIVADLAWDYLSPDTRQKVTAILAQDHDTLTAPDLAARASWADAWRAAGHKETGSWHFVDLEIDRPDLAQACYGFPSAQPASTGPAQDCVVNKLQEFTRELADPATTPAERVLALKYVVHFVGDIHQPLHAADRHDKGGNCVRLAMGGPRTVNLHSYWDSVTVSEIDPDARHFADTLCSRITVAQKNEWSQGDARQWAEESFSLARDVAYHLDAPSGCDPDAAPVSLPPGYDAAARDTATLQLEKAGVRLAWVLNRSLADLKLPSPTM</sequence>
<feature type="signal peptide" evidence="7">
    <location>
        <begin position="1"/>
        <end position="30"/>
    </location>
</feature>
<dbReference type="SUPFAM" id="SSF48537">
    <property type="entry name" value="Phospholipase C/P1 nuclease"/>
    <property type="match status" value="1"/>
</dbReference>
<keyword evidence="5" id="KW-1015">Disulfide bond</keyword>
<dbReference type="Gene3D" id="1.10.575.10">
    <property type="entry name" value="P1 Nuclease"/>
    <property type="match status" value="1"/>
</dbReference>
<keyword evidence="4" id="KW-0378">Hydrolase</keyword>
<dbReference type="PANTHER" id="PTHR33146">
    <property type="entry name" value="ENDONUCLEASE 4"/>
    <property type="match status" value="1"/>
</dbReference>
<evidence type="ECO:0000256" key="5">
    <source>
        <dbReference type="ARBA" id="ARBA00023157"/>
    </source>
</evidence>
<evidence type="ECO:0000256" key="7">
    <source>
        <dbReference type="SAM" id="SignalP"/>
    </source>
</evidence>
<dbReference type="GO" id="GO:0006308">
    <property type="term" value="P:DNA catabolic process"/>
    <property type="evidence" value="ECO:0007669"/>
    <property type="project" value="InterPro"/>
</dbReference>